<keyword evidence="4 14" id="KW-0347">Helicase</keyword>
<dbReference type="GO" id="GO:0003724">
    <property type="term" value="F:RNA helicase activity"/>
    <property type="evidence" value="ECO:0007669"/>
    <property type="project" value="UniProtKB-EC"/>
</dbReference>
<dbReference type="InterPro" id="IPR014001">
    <property type="entry name" value="Helicase_ATP-bd"/>
</dbReference>
<dbReference type="GO" id="GO:0016887">
    <property type="term" value="F:ATP hydrolysis activity"/>
    <property type="evidence" value="ECO:0007669"/>
    <property type="project" value="RHEA"/>
</dbReference>
<dbReference type="PANTHER" id="PTHR47959:SF21">
    <property type="entry name" value="DEAD-BOX HELICASE 56"/>
    <property type="match status" value="1"/>
</dbReference>
<dbReference type="PANTHER" id="PTHR47959">
    <property type="entry name" value="ATP-DEPENDENT RNA HELICASE RHLE-RELATED"/>
    <property type="match status" value="1"/>
</dbReference>
<dbReference type="GO" id="GO:0005829">
    <property type="term" value="C:cytosol"/>
    <property type="evidence" value="ECO:0007669"/>
    <property type="project" value="TreeGrafter"/>
</dbReference>
<protein>
    <recommendedName>
        <fullName evidence="1">RNA helicase</fullName>
        <ecNumber evidence="1">3.6.4.13</ecNumber>
    </recommendedName>
</protein>
<feature type="domain" description="DEAD-box RNA helicase Q" evidence="13">
    <location>
        <begin position="10"/>
        <end position="38"/>
    </location>
</feature>
<dbReference type="Gene3D" id="3.40.50.300">
    <property type="entry name" value="P-loop containing nucleotide triphosphate hydrolases"/>
    <property type="match status" value="2"/>
</dbReference>
<feature type="region of interest" description="Disordered" evidence="10">
    <location>
        <begin position="621"/>
        <end position="648"/>
    </location>
</feature>
<evidence type="ECO:0000259" key="12">
    <source>
        <dbReference type="PROSITE" id="PS51194"/>
    </source>
</evidence>
<feature type="short sequence motif" description="Q motif" evidence="9">
    <location>
        <begin position="10"/>
        <end position="38"/>
    </location>
</feature>
<comment type="similarity">
    <text evidence="7">Belongs to the DEAD box helicase family. DDX56/DBP9 subfamily.</text>
</comment>
<dbReference type="InterPro" id="IPR050079">
    <property type="entry name" value="DEAD_box_RNA_helicase"/>
</dbReference>
<evidence type="ECO:0000256" key="9">
    <source>
        <dbReference type="PROSITE-ProRule" id="PRU00552"/>
    </source>
</evidence>
<feature type="domain" description="Helicase ATP-binding" evidence="11">
    <location>
        <begin position="41"/>
        <end position="220"/>
    </location>
</feature>
<accession>A0A0S1VVL9</accession>
<sequence>MTAIKRQAAKSFNEIGLDHRLQRALGKRGFSTPTPVQTECIPRTLEGKDVVARARTGSGKTLAYLLPAINKVLLTEDDVKGSFKVIVLVPTRELCEQVKNEATATAELCGGEIKATALIAEGSQQLKRAIAGAGQIVVSTPSKIAAALREGLLTSAMLTSRLKMLILDEADLLLSYGYEEDLQLIAPQIPRSCQCMLMSATMSEDVEKLQKLVLHNPVALNLLNCADPTSKKGDLAAGLGVAAEVTHFAYNCSREDKLLSVMTILKLGLVRKKALIFVNNVDNGFRLKLFLESFGVKSALLNAELPLNSRSHILQTFNKGLFDYLIATDDVHAASHDQSKSSKKGGGKKGKDLKRGGAKKDEEFGVTRGIDFKGVRTIINFDLPSSVQGYVHRAGRTGRAGESGSTVTLFTPEDADFQELLATALGPNKDASKPAAASGLAADEEPTSSGRGDEDDDEGKAKAEEEVLKPFKRLTKVQLEAMRYRGEDIARSITKNVIKDARAKELKLELLNSDRLKDYFEEHAAEKQLLRHDKALHRKAPPVHLKHVPAYLKDASTVADRGVSKTGHRGKGFLPGAKRRNIERSKDPLKAGGFIKAPKKGLGEEEHTEAELKAMAIGKREAKRKAKEDHTAFVPKANVRKGYKRQRN</sequence>
<evidence type="ECO:0000259" key="11">
    <source>
        <dbReference type="PROSITE" id="PS51192"/>
    </source>
</evidence>
<dbReference type="InterPro" id="IPR001650">
    <property type="entry name" value="Helicase_C-like"/>
</dbReference>
<dbReference type="GO" id="GO:0003723">
    <property type="term" value="F:RNA binding"/>
    <property type="evidence" value="ECO:0007669"/>
    <property type="project" value="UniProtKB-KW"/>
</dbReference>
<feature type="domain" description="Helicase C-terminal" evidence="12">
    <location>
        <begin position="263"/>
        <end position="440"/>
    </location>
</feature>
<evidence type="ECO:0000256" key="6">
    <source>
        <dbReference type="ARBA" id="ARBA00022884"/>
    </source>
</evidence>
<dbReference type="PROSITE" id="PS51192">
    <property type="entry name" value="HELICASE_ATP_BIND_1"/>
    <property type="match status" value="1"/>
</dbReference>
<evidence type="ECO:0000256" key="3">
    <source>
        <dbReference type="ARBA" id="ARBA00022801"/>
    </source>
</evidence>
<feature type="region of interest" description="Disordered" evidence="10">
    <location>
        <begin position="426"/>
        <end position="465"/>
    </location>
</feature>
<name>A0A0S1VVL9_9CHLO</name>
<keyword evidence="2" id="KW-0547">Nucleotide-binding</keyword>
<feature type="compositionally biased region" description="Basic residues" evidence="10">
    <location>
        <begin position="638"/>
        <end position="648"/>
    </location>
</feature>
<dbReference type="AlphaFoldDB" id="A0A0S1VVL9"/>
<keyword evidence="5" id="KW-0067">ATP-binding</keyword>
<dbReference type="SMART" id="SM00490">
    <property type="entry name" value="HELICc"/>
    <property type="match status" value="1"/>
</dbReference>
<evidence type="ECO:0000259" key="13">
    <source>
        <dbReference type="PROSITE" id="PS51195"/>
    </source>
</evidence>
<organism evidence="14">
    <name type="scientific">Chlamydomonas sp. ICE-L</name>
    <dbReference type="NCBI Taxonomy" id="309537"/>
    <lineage>
        <taxon>Eukaryota</taxon>
        <taxon>Viridiplantae</taxon>
        <taxon>Chlorophyta</taxon>
        <taxon>core chlorophytes</taxon>
        <taxon>Chlorophyceae</taxon>
        <taxon>CS clade</taxon>
        <taxon>Chlamydomonadales</taxon>
        <taxon>Chlamydomonadaceae</taxon>
        <taxon>Chlamydomonas</taxon>
    </lineage>
</organism>
<evidence type="ECO:0000256" key="10">
    <source>
        <dbReference type="SAM" id="MobiDB-lite"/>
    </source>
</evidence>
<dbReference type="Pfam" id="PF00270">
    <property type="entry name" value="DEAD"/>
    <property type="match status" value="1"/>
</dbReference>
<evidence type="ECO:0000256" key="7">
    <source>
        <dbReference type="ARBA" id="ARBA00038041"/>
    </source>
</evidence>
<feature type="non-terminal residue" evidence="14">
    <location>
        <position position="1"/>
    </location>
</feature>
<dbReference type="EC" id="3.6.4.13" evidence="1"/>
<evidence type="ECO:0000313" key="14">
    <source>
        <dbReference type="EMBL" id="ALM54988.1"/>
    </source>
</evidence>
<keyword evidence="6" id="KW-0694">RNA-binding</keyword>
<dbReference type="GO" id="GO:0005524">
    <property type="term" value="F:ATP binding"/>
    <property type="evidence" value="ECO:0007669"/>
    <property type="project" value="UniProtKB-KW"/>
</dbReference>
<dbReference type="EMBL" id="KP718770">
    <property type="protein sequence ID" value="ALM54988.1"/>
    <property type="molecule type" value="mRNA"/>
</dbReference>
<keyword evidence="3 14" id="KW-0378">Hydrolase</keyword>
<dbReference type="InterPro" id="IPR011545">
    <property type="entry name" value="DEAD/DEAH_box_helicase_dom"/>
</dbReference>
<feature type="non-terminal residue" evidence="14">
    <location>
        <position position="648"/>
    </location>
</feature>
<feature type="region of interest" description="Disordered" evidence="10">
    <location>
        <begin position="336"/>
        <end position="357"/>
    </location>
</feature>
<reference evidence="14" key="1">
    <citation type="journal article" date="2015" name="Extremophiles">
        <title>Transcriptome-wide analysis of DEAD-box RNA helicase gene family in an Antarctic psychrophilic alga Chlamydomonas sp. ICE-L.</title>
        <authorList>
            <person name="Liu C."/>
            <person name="Huang X."/>
        </authorList>
    </citation>
    <scope>NUCLEOTIDE SEQUENCE</scope>
</reference>
<dbReference type="Pfam" id="PF00271">
    <property type="entry name" value="Helicase_C"/>
    <property type="match status" value="2"/>
</dbReference>
<dbReference type="PROSITE" id="PS51194">
    <property type="entry name" value="HELICASE_CTER"/>
    <property type="match status" value="1"/>
</dbReference>
<proteinExistence type="evidence at transcript level"/>
<evidence type="ECO:0000256" key="2">
    <source>
        <dbReference type="ARBA" id="ARBA00022741"/>
    </source>
</evidence>
<dbReference type="SMART" id="SM00487">
    <property type="entry name" value="DEXDc"/>
    <property type="match status" value="1"/>
</dbReference>
<dbReference type="PROSITE" id="PS51195">
    <property type="entry name" value="Q_MOTIF"/>
    <property type="match status" value="1"/>
</dbReference>
<dbReference type="CDD" id="cd17961">
    <property type="entry name" value="DEADc_DDX56"/>
    <property type="match status" value="1"/>
</dbReference>
<comment type="catalytic activity">
    <reaction evidence="8">
        <text>ATP + H2O = ADP + phosphate + H(+)</text>
        <dbReference type="Rhea" id="RHEA:13065"/>
        <dbReference type="ChEBI" id="CHEBI:15377"/>
        <dbReference type="ChEBI" id="CHEBI:15378"/>
        <dbReference type="ChEBI" id="CHEBI:30616"/>
        <dbReference type="ChEBI" id="CHEBI:43474"/>
        <dbReference type="ChEBI" id="CHEBI:456216"/>
        <dbReference type="EC" id="3.6.4.13"/>
    </reaction>
</comment>
<dbReference type="InterPro" id="IPR027417">
    <property type="entry name" value="P-loop_NTPase"/>
</dbReference>
<evidence type="ECO:0000256" key="8">
    <source>
        <dbReference type="ARBA" id="ARBA00047984"/>
    </source>
</evidence>
<evidence type="ECO:0000256" key="1">
    <source>
        <dbReference type="ARBA" id="ARBA00012552"/>
    </source>
</evidence>
<dbReference type="SUPFAM" id="SSF52540">
    <property type="entry name" value="P-loop containing nucleoside triphosphate hydrolases"/>
    <property type="match status" value="2"/>
</dbReference>
<evidence type="ECO:0000256" key="5">
    <source>
        <dbReference type="ARBA" id="ARBA00022840"/>
    </source>
</evidence>
<dbReference type="InterPro" id="IPR014014">
    <property type="entry name" value="RNA_helicase_DEAD_Q_motif"/>
</dbReference>
<evidence type="ECO:0000256" key="4">
    <source>
        <dbReference type="ARBA" id="ARBA00022806"/>
    </source>
</evidence>
<dbReference type="CDD" id="cd18787">
    <property type="entry name" value="SF2_C_DEAD"/>
    <property type="match status" value="1"/>
</dbReference>